<proteinExistence type="predicted"/>
<reference evidence="1 2" key="1">
    <citation type="submission" date="2015-01" db="EMBL/GenBank/DDBJ databases">
        <title>Genome sequence of the anaerobic bacterium Geobacter soli GSS01, a dissimilatory Fe(III) reducer from soil.</title>
        <authorList>
            <person name="Yang G."/>
            <person name="Zhou S."/>
        </authorList>
    </citation>
    <scope>NUCLEOTIDE SEQUENCE [LARGE SCALE GENOMIC DNA]</scope>
    <source>
        <strain evidence="1 2">GSS01</strain>
    </source>
</reference>
<protein>
    <submittedName>
        <fullName evidence="1">Uncharacterized protein</fullName>
    </submittedName>
</protein>
<accession>A0A0C1U4H9</accession>
<dbReference type="EMBL" id="JXBL01000001">
    <property type="protein sequence ID" value="KIE42675.1"/>
    <property type="molecule type" value="Genomic_DNA"/>
</dbReference>
<sequence length="409" mass="45629">MAIPRFPLFRWPKRRLFTLAALLVVALAAATSVRVRYYGHWQGIYILKGTDGRLLVKDDLMLGDENGLLFALPAEPVFRFLNGDVSHATGGPRLEYEWFRRDGSGFVRSFAADGTEFLTCLSRYLDSGGEETQGLFVGGGLPFDLEKDRRVSMNETGMAFFDGKSWHHIWCNVNEAISPWSNPAAVMPPSALKYRGSRILESTPQRLVLSSSHWFELDGVPVSMDRFMVFRPGTRYVTLVIRMTNIGKQPTGYYYVYGDEPWVGNYGSAEGNVGWVVDGLVPYEGTIDPERYGWTGYVDHGNEAAGETHDRSGLANFIEWKGPLVPDTVYFSNRIGSFSDSSARIPLSHPQDRVIFLQWGPRLMAPGQSDTIVLSIGMADREPNTGFPLKPDTSFDLASFGQFLASQGF</sequence>
<evidence type="ECO:0000313" key="2">
    <source>
        <dbReference type="Proteomes" id="UP000031433"/>
    </source>
</evidence>
<gene>
    <name evidence="1" type="ORF">SE37_08550</name>
</gene>
<evidence type="ECO:0000313" key="1">
    <source>
        <dbReference type="EMBL" id="KIE42675.1"/>
    </source>
</evidence>
<name>A0A0C1U4H9_9BACT</name>
<dbReference type="RefSeq" id="WP_039645458.1">
    <property type="nucleotide sequence ID" value="NZ_JXBL01000001.1"/>
</dbReference>
<dbReference type="Proteomes" id="UP000031433">
    <property type="component" value="Unassembled WGS sequence"/>
</dbReference>
<comment type="caution">
    <text evidence="1">The sequence shown here is derived from an EMBL/GenBank/DDBJ whole genome shotgun (WGS) entry which is preliminary data.</text>
</comment>
<keyword evidence="2" id="KW-1185">Reference proteome</keyword>
<dbReference type="AlphaFoldDB" id="A0A0C1U4H9"/>
<organism evidence="1 2">
    <name type="scientific">Geobacter soli</name>
    <dbReference type="NCBI Taxonomy" id="1510391"/>
    <lineage>
        <taxon>Bacteria</taxon>
        <taxon>Pseudomonadati</taxon>
        <taxon>Thermodesulfobacteriota</taxon>
        <taxon>Desulfuromonadia</taxon>
        <taxon>Geobacterales</taxon>
        <taxon>Geobacteraceae</taxon>
        <taxon>Geobacter</taxon>
    </lineage>
</organism>